<dbReference type="InterPro" id="IPR012263">
    <property type="entry name" value="M_m6A_EcoRV"/>
</dbReference>
<dbReference type="SUPFAM" id="SSF53335">
    <property type="entry name" value="S-adenosyl-L-methionine-dependent methyltransferases"/>
    <property type="match status" value="1"/>
</dbReference>
<organism evidence="7 8">
    <name type="scientific">Sphagnum jensenii</name>
    <dbReference type="NCBI Taxonomy" id="128206"/>
    <lineage>
        <taxon>Eukaryota</taxon>
        <taxon>Viridiplantae</taxon>
        <taxon>Streptophyta</taxon>
        <taxon>Embryophyta</taxon>
        <taxon>Bryophyta</taxon>
        <taxon>Sphagnophytina</taxon>
        <taxon>Sphagnopsida</taxon>
        <taxon>Sphagnales</taxon>
        <taxon>Sphagnaceae</taxon>
        <taxon>Sphagnum</taxon>
    </lineage>
</organism>
<dbReference type="EMBL" id="CAXAQS010000994">
    <property type="protein sequence ID" value="CAK9254187.1"/>
    <property type="molecule type" value="Genomic_DNA"/>
</dbReference>
<keyword evidence="4" id="KW-0808">Transferase</keyword>
<reference evidence="7" key="1">
    <citation type="submission" date="2024-02" db="EMBL/GenBank/DDBJ databases">
        <authorList>
            <consortium name="ELIXIR-Norway"/>
            <consortium name="Elixir Norway"/>
        </authorList>
    </citation>
    <scope>NUCLEOTIDE SEQUENCE</scope>
</reference>
<evidence type="ECO:0000256" key="1">
    <source>
        <dbReference type="ARBA" id="ARBA00006594"/>
    </source>
</evidence>
<dbReference type="PANTHER" id="PTHR30481">
    <property type="entry name" value="DNA ADENINE METHYLASE"/>
    <property type="match status" value="1"/>
</dbReference>
<accession>A0ABP0VL62</accession>
<dbReference type="NCBIfam" id="TIGR00571">
    <property type="entry name" value="dam"/>
    <property type="match status" value="1"/>
</dbReference>
<dbReference type="PRINTS" id="PR00505">
    <property type="entry name" value="D12N6MTFRASE"/>
</dbReference>
<comment type="caution">
    <text evidence="7">The sequence shown here is derived from an EMBL/GenBank/DDBJ whole genome shotgun (WGS) entry which is preliminary data.</text>
</comment>
<dbReference type="InterPro" id="IPR023095">
    <property type="entry name" value="Ade_MeTrfase_dom_2"/>
</dbReference>
<name>A0ABP0VL62_9BRYO</name>
<dbReference type="PROSITE" id="PS00092">
    <property type="entry name" value="N6_MTASE"/>
    <property type="match status" value="1"/>
</dbReference>
<sequence length="263" mass="30586">MPQQNQPFLPWVGGKRAIADQIIPHIPTGLDTYYEPFLGGGAFFFRVREKFKKHALSDINLRLTTSYNAVKKNPAAVLEKLKEHGEKDSKEYFKELQLYPDANDPVQLAANFIYLLNMSFYRMYRVTKNNRFRMSYRTNSKLPLETLQYNMTRCSVQLKGVSITAGDFSFIEPGKNDFVYMDPPYHKAGEDMYTPLPFNEKDQIRLKNFTDELNAQGTRFAVSNSDTPFIRDLYKDYQQNEISVKYQIGKHPVKMELLITNNT</sequence>
<dbReference type="PIRSF" id="PIRSF000398">
    <property type="entry name" value="M_m6A_EcoRV"/>
    <property type="match status" value="1"/>
</dbReference>
<gene>
    <name evidence="7" type="ORF">CSSPJE1EN1_LOCUS29565</name>
</gene>
<dbReference type="InterPro" id="IPR029063">
    <property type="entry name" value="SAM-dependent_MTases_sf"/>
</dbReference>
<dbReference type="Gene3D" id="3.40.50.150">
    <property type="entry name" value="Vaccinia Virus protein VP39"/>
    <property type="match status" value="1"/>
</dbReference>
<evidence type="ECO:0000256" key="6">
    <source>
        <dbReference type="ARBA" id="ARBA00047942"/>
    </source>
</evidence>
<dbReference type="Gene3D" id="1.10.1020.10">
    <property type="entry name" value="Adenine-specific Methyltransferase, Domain 2"/>
    <property type="match status" value="1"/>
</dbReference>
<dbReference type="InterPro" id="IPR012327">
    <property type="entry name" value="MeTrfase_D12"/>
</dbReference>
<dbReference type="InterPro" id="IPR002052">
    <property type="entry name" value="DNA_methylase_N6_adenine_CS"/>
</dbReference>
<evidence type="ECO:0000313" key="8">
    <source>
        <dbReference type="Proteomes" id="UP001497444"/>
    </source>
</evidence>
<evidence type="ECO:0000256" key="3">
    <source>
        <dbReference type="ARBA" id="ARBA00022603"/>
    </source>
</evidence>
<dbReference type="Pfam" id="PF02086">
    <property type="entry name" value="MethyltransfD12"/>
    <property type="match status" value="1"/>
</dbReference>
<evidence type="ECO:0000256" key="5">
    <source>
        <dbReference type="ARBA" id="ARBA00022691"/>
    </source>
</evidence>
<comment type="similarity">
    <text evidence="1">Belongs to the N(4)/N(6)-methyltransferase family.</text>
</comment>
<dbReference type="Proteomes" id="UP001497444">
    <property type="component" value="Unassembled WGS sequence"/>
</dbReference>
<protein>
    <recommendedName>
        <fullName evidence="2">site-specific DNA-methyltransferase (adenine-specific)</fullName>
        <ecNumber evidence="2">2.1.1.72</ecNumber>
    </recommendedName>
</protein>
<keyword evidence="3" id="KW-0489">Methyltransferase</keyword>
<dbReference type="PANTHER" id="PTHR30481:SF3">
    <property type="entry name" value="DNA ADENINE METHYLASE"/>
    <property type="match status" value="1"/>
</dbReference>
<evidence type="ECO:0000256" key="4">
    <source>
        <dbReference type="ARBA" id="ARBA00022679"/>
    </source>
</evidence>
<evidence type="ECO:0000313" key="7">
    <source>
        <dbReference type="EMBL" id="CAK9254187.1"/>
    </source>
</evidence>
<comment type="catalytic activity">
    <reaction evidence="6">
        <text>a 2'-deoxyadenosine in DNA + S-adenosyl-L-methionine = an N(6)-methyl-2'-deoxyadenosine in DNA + S-adenosyl-L-homocysteine + H(+)</text>
        <dbReference type="Rhea" id="RHEA:15197"/>
        <dbReference type="Rhea" id="RHEA-COMP:12418"/>
        <dbReference type="Rhea" id="RHEA-COMP:12419"/>
        <dbReference type="ChEBI" id="CHEBI:15378"/>
        <dbReference type="ChEBI" id="CHEBI:57856"/>
        <dbReference type="ChEBI" id="CHEBI:59789"/>
        <dbReference type="ChEBI" id="CHEBI:90615"/>
        <dbReference type="ChEBI" id="CHEBI:90616"/>
        <dbReference type="EC" id="2.1.1.72"/>
    </reaction>
</comment>
<dbReference type="EC" id="2.1.1.72" evidence="2"/>
<keyword evidence="8" id="KW-1185">Reference proteome</keyword>
<evidence type="ECO:0000256" key="2">
    <source>
        <dbReference type="ARBA" id="ARBA00011900"/>
    </source>
</evidence>
<proteinExistence type="inferred from homology"/>
<keyword evidence="5" id="KW-0949">S-adenosyl-L-methionine</keyword>